<evidence type="ECO:0000256" key="3">
    <source>
        <dbReference type="ARBA" id="ARBA00022896"/>
    </source>
</evidence>
<dbReference type="EMBL" id="JAVXUO010002399">
    <property type="protein sequence ID" value="KAK2973575.1"/>
    <property type="molecule type" value="Genomic_DNA"/>
</dbReference>
<dbReference type="SUPFAM" id="SSF51197">
    <property type="entry name" value="Clavaminate synthase-like"/>
    <property type="match status" value="1"/>
</dbReference>
<reference evidence="8" key="1">
    <citation type="submission" date="2022-12" db="EMBL/GenBank/DDBJ databases">
        <title>Draft genome assemblies for two species of Escallonia (Escalloniales).</title>
        <authorList>
            <person name="Chanderbali A."/>
            <person name="Dervinis C."/>
            <person name="Anghel I."/>
            <person name="Soltis D."/>
            <person name="Soltis P."/>
            <person name="Zapata F."/>
        </authorList>
    </citation>
    <scope>NUCLEOTIDE SEQUENCE</scope>
    <source>
        <strain evidence="8">UCBG92.1500</strain>
        <tissue evidence="8">Leaf</tissue>
    </source>
</reference>
<evidence type="ECO:0000259" key="7">
    <source>
        <dbReference type="PROSITE" id="PS51471"/>
    </source>
</evidence>
<name>A0AA88U7D3_9ASTE</name>
<dbReference type="Gene3D" id="2.60.120.330">
    <property type="entry name" value="B-lactam Antibiotic, Isopenicillin N Synthase, Chain"/>
    <property type="match status" value="1"/>
</dbReference>
<dbReference type="PANTHER" id="PTHR10209:SF546">
    <property type="entry name" value="1-AMINOCYCLOPROPANE-1-CARBOXYLATE OXIDASE HOMOLOG 4-LIKE"/>
    <property type="match status" value="1"/>
</dbReference>
<dbReference type="GO" id="GO:0031418">
    <property type="term" value="F:L-ascorbic acid binding"/>
    <property type="evidence" value="ECO:0007669"/>
    <property type="project" value="UniProtKB-KW"/>
</dbReference>
<feature type="domain" description="Fe2OG dioxygenase" evidence="7">
    <location>
        <begin position="215"/>
        <end position="317"/>
    </location>
</feature>
<dbReference type="InterPro" id="IPR027443">
    <property type="entry name" value="IPNS-like_sf"/>
</dbReference>
<dbReference type="GO" id="GO:0046872">
    <property type="term" value="F:metal ion binding"/>
    <property type="evidence" value="ECO:0007669"/>
    <property type="project" value="UniProtKB-KW"/>
</dbReference>
<dbReference type="Pfam" id="PF03171">
    <property type="entry name" value="2OG-FeII_Oxy"/>
    <property type="match status" value="1"/>
</dbReference>
<dbReference type="PROSITE" id="PS51471">
    <property type="entry name" value="FE2OG_OXY"/>
    <property type="match status" value="1"/>
</dbReference>
<dbReference type="GO" id="GO:0016705">
    <property type="term" value="F:oxidoreductase activity, acting on paired donors, with incorporation or reduction of molecular oxygen"/>
    <property type="evidence" value="ECO:0007669"/>
    <property type="project" value="UniProtKB-ARBA"/>
</dbReference>
<proteinExistence type="inferred from homology"/>
<comment type="caution">
    <text evidence="8">The sequence shown here is derived from an EMBL/GenBank/DDBJ whole genome shotgun (WGS) entry which is preliminary data.</text>
</comment>
<dbReference type="Pfam" id="PF14226">
    <property type="entry name" value="DIOX_N"/>
    <property type="match status" value="1"/>
</dbReference>
<keyword evidence="2 6" id="KW-0479">Metal-binding</keyword>
<dbReference type="InterPro" id="IPR044861">
    <property type="entry name" value="IPNS-like_FE2OG_OXY"/>
</dbReference>
<dbReference type="GO" id="GO:0051213">
    <property type="term" value="F:dioxygenase activity"/>
    <property type="evidence" value="ECO:0007669"/>
    <property type="project" value="UniProtKB-ARBA"/>
</dbReference>
<evidence type="ECO:0000256" key="6">
    <source>
        <dbReference type="RuleBase" id="RU003682"/>
    </source>
</evidence>
<evidence type="ECO:0000256" key="4">
    <source>
        <dbReference type="ARBA" id="ARBA00023002"/>
    </source>
</evidence>
<feature type="non-terminal residue" evidence="8">
    <location>
        <position position="1"/>
    </location>
</feature>
<sequence length="371" mass="41220">PPARKMTAVGMTTDYDRLKDVKEFDEARIGVKGLSDSGITTIPRIFIHPPENLPASKSPSSYDGIPVIDLSDINDAVQGRQQIVRQVKEAAKEWGFFQLINHGVPLTAINDTISAFKSFHAEPLESRAKHYVRGELSGVTYTSNNDLYRSKAASWHDYVQVWRAPETSAVDEIPAAFREEVVAWDGHVTEVAERVAEMLAEGLGLHGGRLKELGYLESRLWVGFCYPYCPQPDLTVGLSHHTDPGVLTVLVQNEVGGLQVKHGEEWVDVKPIKGALTVNVGDFLQIVSNGEYNSVQHRVLANANKEPRISIVEFFNFGIGDGSKLYGPIPELLSPEKPALYRTFTKQEFDQNFYSKGLDSKSLVEKLRIEG</sequence>
<organism evidence="8 9">
    <name type="scientific">Escallonia rubra</name>
    <dbReference type="NCBI Taxonomy" id="112253"/>
    <lineage>
        <taxon>Eukaryota</taxon>
        <taxon>Viridiplantae</taxon>
        <taxon>Streptophyta</taxon>
        <taxon>Embryophyta</taxon>
        <taxon>Tracheophyta</taxon>
        <taxon>Spermatophyta</taxon>
        <taxon>Magnoliopsida</taxon>
        <taxon>eudicotyledons</taxon>
        <taxon>Gunneridae</taxon>
        <taxon>Pentapetalae</taxon>
        <taxon>asterids</taxon>
        <taxon>campanulids</taxon>
        <taxon>Escalloniales</taxon>
        <taxon>Escalloniaceae</taxon>
        <taxon>Escallonia</taxon>
    </lineage>
</organism>
<dbReference type="Proteomes" id="UP001187471">
    <property type="component" value="Unassembled WGS sequence"/>
</dbReference>
<dbReference type="FunFam" id="2.60.120.330:FF:000005">
    <property type="entry name" value="1-aminocyclopropane-1-carboxylate oxidase homolog 1"/>
    <property type="match status" value="1"/>
</dbReference>
<evidence type="ECO:0000256" key="1">
    <source>
        <dbReference type="ARBA" id="ARBA00008056"/>
    </source>
</evidence>
<dbReference type="PANTHER" id="PTHR10209">
    <property type="entry name" value="OXIDOREDUCTASE, 2OG-FE II OXYGENASE FAMILY PROTEIN"/>
    <property type="match status" value="1"/>
</dbReference>
<keyword evidence="4 6" id="KW-0560">Oxidoreductase</keyword>
<dbReference type="InterPro" id="IPR026992">
    <property type="entry name" value="DIOX_N"/>
</dbReference>
<evidence type="ECO:0000256" key="2">
    <source>
        <dbReference type="ARBA" id="ARBA00022723"/>
    </source>
</evidence>
<evidence type="ECO:0000313" key="8">
    <source>
        <dbReference type="EMBL" id="KAK2973575.1"/>
    </source>
</evidence>
<gene>
    <name evidence="8" type="ORF">RJ640_030700</name>
</gene>
<keyword evidence="3" id="KW-0847">Vitamin C</keyword>
<dbReference type="InterPro" id="IPR005123">
    <property type="entry name" value="Oxoglu/Fe-dep_dioxygenase_dom"/>
</dbReference>
<protein>
    <recommendedName>
        <fullName evidence="7">Fe2OG dioxygenase domain-containing protein</fullName>
    </recommendedName>
</protein>
<accession>A0AA88U7D3</accession>
<comment type="similarity">
    <text evidence="1 6">Belongs to the iron/ascorbate-dependent oxidoreductase family.</text>
</comment>
<dbReference type="AlphaFoldDB" id="A0AA88U7D3"/>
<evidence type="ECO:0000256" key="5">
    <source>
        <dbReference type="ARBA" id="ARBA00023004"/>
    </source>
</evidence>
<keyword evidence="5 6" id="KW-0408">Iron</keyword>
<keyword evidence="9" id="KW-1185">Reference proteome</keyword>
<evidence type="ECO:0000313" key="9">
    <source>
        <dbReference type="Proteomes" id="UP001187471"/>
    </source>
</evidence>